<sequence length="585" mass="64473">MNPRVILSCIFAASSLFSVSAGSIDIGSPNPPGASVEVSPGSWNVNGSGYDIWDSSDSFHFYNFERNTDVTVTAFVDSWKTAHSWAKGGIMIRDSLDANSAHAMLAMSGHNYLGHYYRASTGGITRTNTADVGTKRVWLRLVKEGTRITSYYKLENQVDWEKFYERTDVVFANDSFFVGVAACSHIQGSLASLTVTNFEIRNQIWVPIAPRHLDIGKPTLGGDAIETAPGNWTVMAAGSDIWSWRDQFHFVQFNRTADVTLTCFVESFATNHDWAKGGIMIRNTLEPSSGHAMVVQTGHSYGRVAMQYRPSDDAGWSGGMSTALYTNTKRVWLRIVKEGNKVRGYYKNEHDLVYQKLDTYEVEFTRDWFYVGIAATSHISESLATLEVSHFAMSDEIFTLPARDIGDTGREIVATKLNSDVWSIEGAGYDIGGTADSFAFNNYKQSGENLTATVHLDKLRTYNLHSKGGIMLRSSHDADSPHVSLLAAKNGITMFYRTTAGGGTSKKNVGVWSEKMELKLEKIGNTIACLYKHKSFADWFYLDSVAIDVGSEFYVGHAVTSAQYGQKATLVAGNININGQIAAVN</sequence>
<evidence type="ECO:0000313" key="2">
    <source>
        <dbReference type="EMBL" id="KAL3794860.1"/>
    </source>
</evidence>
<dbReference type="EMBL" id="JALLPJ020000340">
    <property type="protein sequence ID" value="KAL3794860.1"/>
    <property type="molecule type" value="Genomic_DNA"/>
</dbReference>
<dbReference type="AlphaFoldDB" id="A0ABD3Q3W2"/>
<protein>
    <submittedName>
        <fullName evidence="2">Uncharacterized protein</fullName>
    </submittedName>
</protein>
<reference evidence="2 3" key="1">
    <citation type="submission" date="2024-10" db="EMBL/GenBank/DDBJ databases">
        <title>Updated reference genomes for cyclostephanoid diatoms.</title>
        <authorList>
            <person name="Roberts W.R."/>
            <person name="Alverson A.J."/>
        </authorList>
    </citation>
    <scope>NUCLEOTIDE SEQUENCE [LARGE SCALE GENOMIC DNA]</scope>
    <source>
        <strain evidence="2 3">AJA010-31</strain>
    </source>
</reference>
<dbReference type="Gene3D" id="2.60.120.200">
    <property type="match status" value="2"/>
</dbReference>
<organism evidence="2 3">
    <name type="scientific">Cyclotella atomus</name>
    <dbReference type="NCBI Taxonomy" id="382360"/>
    <lineage>
        <taxon>Eukaryota</taxon>
        <taxon>Sar</taxon>
        <taxon>Stramenopiles</taxon>
        <taxon>Ochrophyta</taxon>
        <taxon>Bacillariophyta</taxon>
        <taxon>Coscinodiscophyceae</taxon>
        <taxon>Thalassiosirophycidae</taxon>
        <taxon>Stephanodiscales</taxon>
        <taxon>Stephanodiscaceae</taxon>
        <taxon>Cyclotella</taxon>
    </lineage>
</organism>
<dbReference type="InterPro" id="IPR013320">
    <property type="entry name" value="ConA-like_dom_sf"/>
</dbReference>
<dbReference type="SUPFAM" id="SSF49899">
    <property type="entry name" value="Concanavalin A-like lectins/glucanases"/>
    <property type="match status" value="1"/>
</dbReference>
<keyword evidence="1" id="KW-0732">Signal</keyword>
<name>A0ABD3Q3W2_9STRA</name>
<feature type="chain" id="PRO_5044883265" evidence="1">
    <location>
        <begin position="22"/>
        <end position="585"/>
    </location>
</feature>
<proteinExistence type="predicted"/>
<dbReference type="Proteomes" id="UP001530400">
    <property type="component" value="Unassembled WGS sequence"/>
</dbReference>
<gene>
    <name evidence="2" type="ORF">ACHAWO_007634</name>
</gene>
<evidence type="ECO:0000256" key="1">
    <source>
        <dbReference type="SAM" id="SignalP"/>
    </source>
</evidence>
<keyword evidence="3" id="KW-1185">Reference proteome</keyword>
<evidence type="ECO:0000313" key="3">
    <source>
        <dbReference type="Proteomes" id="UP001530400"/>
    </source>
</evidence>
<feature type="signal peptide" evidence="1">
    <location>
        <begin position="1"/>
        <end position="21"/>
    </location>
</feature>
<comment type="caution">
    <text evidence="2">The sequence shown here is derived from an EMBL/GenBank/DDBJ whole genome shotgun (WGS) entry which is preliminary data.</text>
</comment>
<accession>A0ABD3Q3W2</accession>